<proteinExistence type="inferred from homology"/>
<sequence>MAADDNFAQFVDYVNRNEDILNGTAYAYASPSRRTLKDRLNPMEAYDEHEFLCRYRFTKSAVKKLLAVLPLQENADGRGFPLPPLMQLLIALRFYGAGTFQLVSGDLVNVSQPTVSRVVKRISALLAETLFPVLVKFPEASQVSGVMEEFYKIGKFPGVSGCIDCTHVPIRSPGGDDAEVYRNRKGYFSINVQGITGPDLQFYDVVASWPGSAHDSRIFDSSRARVMYETGAITGILLGDMGYACRSYLMTPLKDPQRGSPEYRQATPDCTECSAAYIGTAKRTASDGNPRHRRL</sequence>
<dbReference type="GO" id="GO:0046872">
    <property type="term" value="F:metal ion binding"/>
    <property type="evidence" value="ECO:0007669"/>
    <property type="project" value="UniProtKB-KW"/>
</dbReference>
<dbReference type="PANTHER" id="PTHR22930">
    <property type="match status" value="1"/>
</dbReference>
<evidence type="ECO:0000256" key="1">
    <source>
        <dbReference type="ARBA" id="ARBA00001968"/>
    </source>
</evidence>
<comment type="subcellular location">
    <subcellularLocation>
        <location evidence="2">Nucleus</location>
    </subcellularLocation>
</comment>
<reference evidence="9" key="2">
    <citation type="submission" date="2021-09" db="EMBL/GenBank/DDBJ databases">
        <authorList>
            <person name="Jia N."/>
            <person name="Wang J."/>
            <person name="Shi W."/>
            <person name="Du L."/>
            <person name="Sun Y."/>
            <person name="Zhan W."/>
            <person name="Jiang J."/>
            <person name="Wang Q."/>
            <person name="Zhang B."/>
            <person name="Ji P."/>
            <person name="Sakyi L.B."/>
            <person name="Cui X."/>
            <person name="Yuan T."/>
            <person name="Jiang B."/>
            <person name="Yang W."/>
            <person name="Lam T.T.-Y."/>
            <person name="Chang Q."/>
            <person name="Ding S."/>
            <person name="Wang X."/>
            <person name="Zhu J."/>
            <person name="Ruan X."/>
            <person name="Zhao L."/>
            <person name="Wei J."/>
            <person name="Que T."/>
            <person name="Du C."/>
            <person name="Cheng J."/>
            <person name="Dai P."/>
            <person name="Han X."/>
            <person name="Huang E."/>
            <person name="Gao Y."/>
            <person name="Liu J."/>
            <person name="Shao H."/>
            <person name="Ye R."/>
            <person name="Li L."/>
            <person name="Wei W."/>
            <person name="Wang X."/>
            <person name="Wang C."/>
            <person name="Huo Q."/>
            <person name="Li W."/>
            <person name="Guo W."/>
            <person name="Chen H."/>
            <person name="Chen S."/>
            <person name="Zhou L."/>
            <person name="Zhou L."/>
            <person name="Ni X."/>
            <person name="Tian J."/>
            <person name="Zhou Y."/>
            <person name="Sheng Y."/>
            <person name="Liu T."/>
            <person name="Pan Y."/>
            <person name="Xia L."/>
            <person name="Li J."/>
            <person name="Zhao F."/>
            <person name="Cao W."/>
        </authorList>
    </citation>
    <scope>NUCLEOTIDE SEQUENCE</scope>
    <source>
        <strain evidence="9">Rsan-2018</strain>
        <tissue evidence="9">Larvae</tissue>
    </source>
</reference>
<keyword evidence="5" id="KW-0479">Metal-binding</keyword>
<protein>
    <recommendedName>
        <fullName evidence="8">DDE Tnp4 domain-containing protein</fullName>
    </recommendedName>
</protein>
<evidence type="ECO:0000256" key="2">
    <source>
        <dbReference type="ARBA" id="ARBA00004123"/>
    </source>
</evidence>
<reference evidence="9" key="1">
    <citation type="journal article" date="2020" name="Cell">
        <title>Large-Scale Comparative Analyses of Tick Genomes Elucidate Their Genetic Diversity and Vector Capacities.</title>
        <authorList>
            <consortium name="Tick Genome and Microbiome Consortium (TIGMIC)"/>
            <person name="Jia N."/>
            <person name="Wang J."/>
            <person name="Shi W."/>
            <person name="Du L."/>
            <person name="Sun Y."/>
            <person name="Zhan W."/>
            <person name="Jiang J.F."/>
            <person name="Wang Q."/>
            <person name="Zhang B."/>
            <person name="Ji P."/>
            <person name="Bell-Sakyi L."/>
            <person name="Cui X.M."/>
            <person name="Yuan T.T."/>
            <person name="Jiang B.G."/>
            <person name="Yang W.F."/>
            <person name="Lam T.T."/>
            <person name="Chang Q.C."/>
            <person name="Ding S.J."/>
            <person name="Wang X.J."/>
            <person name="Zhu J.G."/>
            <person name="Ruan X.D."/>
            <person name="Zhao L."/>
            <person name="Wei J.T."/>
            <person name="Ye R.Z."/>
            <person name="Que T.C."/>
            <person name="Du C.H."/>
            <person name="Zhou Y.H."/>
            <person name="Cheng J.X."/>
            <person name="Dai P.F."/>
            <person name="Guo W.B."/>
            <person name="Han X.H."/>
            <person name="Huang E.J."/>
            <person name="Li L.F."/>
            <person name="Wei W."/>
            <person name="Gao Y.C."/>
            <person name="Liu J.Z."/>
            <person name="Shao H.Z."/>
            <person name="Wang X."/>
            <person name="Wang C.C."/>
            <person name="Yang T.C."/>
            <person name="Huo Q.B."/>
            <person name="Li W."/>
            <person name="Chen H.Y."/>
            <person name="Chen S.E."/>
            <person name="Zhou L.G."/>
            <person name="Ni X.B."/>
            <person name="Tian J.H."/>
            <person name="Sheng Y."/>
            <person name="Liu T."/>
            <person name="Pan Y.S."/>
            <person name="Xia L.Y."/>
            <person name="Li J."/>
            <person name="Zhao F."/>
            <person name="Cao W.C."/>
        </authorList>
    </citation>
    <scope>NUCLEOTIDE SEQUENCE</scope>
    <source>
        <strain evidence="9">Rsan-2018</strain>
    </source>
</reference>
<dbReference type="EMBL" id="JABSTV010001254">
    <property type="protein sequence ID" value="KAH7939882.1"/>
    <property type="molecule type" value="Genomic_DNA"/>
</dbReference>
<dbReference type="VEuPathDB" id="VectorBase:RSAN_041853"/>
<comment type="caution">
    <text evidence="9">The sequence shown here is derived from an EMBL/GenBank/DDBJ whole genome shotgun (WGS) entry which is preliminary data.</text>
</comment>
<dbReference type="InterPro" id="IPR045249">
    <property type="entry name" value="HARBI1-like"/>
</dbReference>
<evidence type="ECO:0000256" key="3">
    <source>
        <dbReference type="ARBA" id="ARBA00006958"/>
    </source>
</evidence>
<comment type="similarity">
    <text evidence="3">Belongs to the HARBI1 family.</text>
</comment>
<dbReference type="GO" id="GO:0005634">
    <property type="term" value="C:nucleus"/>
    <property type="evidence" value="ECO:0007669"/>
    <property type="project" value="UniProtKB-SubCell"/>
</dbReference>
<keyword evidence="7" id="KW-0539">Nucleus</keyword>
<evidence type="ECO:0000256" key="5">
    <source>
        <dbReference type="ARBA" id="ARBA00022723"/>
    </source>
</evidence>
<dbReference type="InterPro" id="IPR027806">
    <property type="entry name" value="HARBI1_dom"/>
</dbReference>
<organism evidence="9 10">
    <name type="scientific">Rhipicephalus sanguineus</name>
    <name type="common">Brown dog tick</name>
    <name type="synonym">Ixodes sanguineus</name>
    <dbReference type="NCBI Taxonomy" id="34632"/>
    <lineage>
        <taxon>Eukaryota</taxon>
        <taxon>Metazoa</taxon>
        <taxon>Ecdysozoa</taxon>
        <taxon>Arthropoda</taxon>
        <taxon>Chelicerata</taxon>
        <taxon>Arachnida</taxon>
        <taxon>Acari</taxon>
        <taxon>Parasitiformes</taxon>
        <taxon>Ixodida</taxon>
        <taxon>Ixodoidea</taxon>
        <taxon>Ixodidae</taxon>
        <taxon>Rhipicephalinae</taxon>
        <taxon>Rhipicephalus</taxon>
        <taxon>Rhipicephalus</taxon>
    </lineage>
</organism>
<evidence type="ECO:0000313" key="9">
    <source>
        <dbReference type="EMBL" id="KAH7939882.1"/>
    </source>
</evidence>
<gene>
    <name evidence="9" type="ORF">HPB52_018718</name>
</gene>
<evidence type="ECO:0000259" key="8">
    <source>
        <dbReference type="Pfam" id="PF13359"/>
    </source>
</evidence>
<dbReference type="Pfam" id="PF13359">
    <property type="entry name" value="DDE_Tnp_4"/>
    <property type="match status" value="1"/>
</dbReference>
<comment type="cofactor">
    <cofactor evidence="1">
        <name>a divalent metal cation</name>
        <dbReference type="ChEBI" id="CHEBI:60240"/>
    </cofactor>
</comment>
<evidence type="ECO:0000256" key="7">
    <source>
        <dbReference type="ARBA" id="ARBA00023242"/>
    </source>
</evidence>
<keyword evidence="6" id="KW-0378">Hydrolase</keyword>
<dbReference type="PANTHER" id="PTHR22930:SF289">
    <property type="entry name" value="DDE TNP4 DOMAIN-CONTAINING PROTEIN-RELATED"/>
    <property type="match status" value="1"/>
</dbReference>
<evidence type="ECO:0000256" key="4">
    <source>
        <dbReference type="ARBA" id="ARBA00022722"/>
    </source>
</evidence>
<feature type="domain" description="DDE Tnp4" evidence="8">
    <location>
        <begin position="163"/>
        <end position="260"/>
    </location>
</feature>
<keyword evidence="10" id="KW-1185">Reference proteome</keyword>
<dbReference type="GO" id="GO:0016787">
    <property type="term" value="F:hydrolase activity"/>
    <property type="evidence" value="ECO:0007669"/>
    <property type="project" value="UniProtKB-KW"/>
</dbReference>
<evidence type="ECO:0000256" key="6">
    <source>
        <dbReference type="ARBA" id="ARBA00022801"/>
    </source>
</evidence>
<evidence type="ECO:0000313" key="10">
    <source>
        <dbReference type="Proteomes" id="UP000821837"/>
    </source>
</evidence>
<dbReference type="GO" id="GO:0004518">
    <property type="term" value="F:nuclease activity"/>
    <property type="evidence" value="ECO:0007669"/>
    <property type="project" value="UniProtKB-KW"/>
</dbReference>
<dbReference type="Proteomes" id="UP000821837">
    <property type="component" value="Chromosome 8"/>
</dbReference>
<keyword evidence="4" id="KW-0540">Nuclease</keyword>
<name>A0A9D4PGP7_RHISA</name>
<dbReference type="AlphaFoldDB" id="A0A9D4PGP7"/>
<accession>A0A9D4PGP7</accession>